<organism evidence="3 4">
    <name type="scientific">Daphnia magna</name>
    <dbReference type="NCBI Taxonomy" id="35525"/>
    <lineage>
        <taxon>Eukaryota</taxon>
        <taxon>Metazoa</taxon>
        <taxon>Ecdysozoa</taxon>
        <taxon>Arthropoda</taxon>
        <taxon>Crustacea</taxon>
        <taxon>Branchiopoda</taxon>
        <taxon>Diplostraca</taxon>
        <taxon>Cladocera</taxon>
        <taxon>Anomopoda</taxon>
        <taxon>Daphniidae</taxon>
        <taxon>Daphnia</taxon>
    </lineage>
</organism>
<feature type="domain" description="Reverse transcriptase" evidence="2">
    <location>
        <begin position="526"/>
        <end position="646"/>
    </location>
</feature>
<evidence type="ECO:0000256" key="1">
    <source>
        <dbReference type="SAM" id="MobiDB-lite"/>
    </source>
</evidence>
<dbReference type="Pfam" id="PF00078">
    <property type="entry name" value="RVT_1"/>
    <property type="match status" value="1"/>
</dbReference>
<dbReference type="InterPro" id="IPR000477">
    <property type="entry name" value="RT_dom"/>
</dbReference>
<sequence>MSQNFSRSGLGPRGDSRNFRYYFNEQVPYSYEGDRQRDQFFRDREFRERAWHERQLQRDRIDFRSRSPRRRLDFSFADESSQFYDRSDAYGQQYDTRFEPHQYSEYYDDSYAYPSGYAEVDADCDGDRQEVTDEWYEEEETVERGRSWRPGCIENPSTETLPNGPLTEKTGTVLEIPPSPQPLVEASQDAASISIPIVPKEICREIASLLAVGVSTDQSKLVSKEFPLRFEEEDFSLKPPKLDGWMGRRAKEKNVLKTVNSMEETLIKTQLKIMDIGPPLIDLYSRVSATTDDTPAGVRLRRSLQAALQQWGRAFAHISRKRRESVVSATDPRVSYLLKDESAFTTGKEAREHLFTGEFLSLMLKEASQDETLAKRDQAAAAAFRGRRNPIRMVRYNQFIDNAAPRDYGDDFHPAVRGRGRGRNEPRGVHGHSSSRGRYELSIPQVNFSSPVPVLKTAKVGARLRYFSKRWASFTNDPWVLDTVTRGVKIDFISEPLQRVPPCCVAMSEEMQAVCDAEVANLLDKKAISEIAGDSIGFVCSFFCVPKKTGGFRPIVNLKPVNKFINYEHFKMESLETVRFLVREGDWFIKLDLKDAYLTVPVHVSHQKYLRFAWRGRIYEFCCMAFGLAPAPRIFTKLLKVVVGFL</sequence>
<reference evidence="3 4" key="1">
    <citation type="submission" date="2016-03" db="EMBL/GenBank/DDBJ databases">
        <title>EvidentialGene: Evidence-directed Construction of Genes on Genomes.</title>
        <authorList>
            <person name="Gilbert D.G."/>
            <person name="Choi J.-H."/>
            <person name="Mockaitis K."/>
            <person name="Colbourne J."/>
            <person name="Pfrender M."/>
        </authorList>
    </citation>
    <scope>NUCLEOTIDE SEQUENCE [LARGE SCALE GENOMIC DNA]</scope>
    <source>
        <strain evidence="3 4">Xinb3</strain>
        <tissue evidence="3">Complete organism</tissue>
    </source>
</reference>
<dbReference type="EMBL" id="LRGB01021556">
    <property type="protein sequence ID" value="KZR97418.1"/>
    <property type="molecule type" value="Genomic_DNA"/>
</dbReference>
<evidence type="ECO:0000313" key="4">
    <source>
        <dbReference type="Proteomes" id="UP000076858"/>
    </source>
</evidence>
<dbReference type="PANTHER" id="PTHR33050:SF7">
    <property type="entry name" value="RIBONUCLEASE H"/>
    <property type="match status" value="1"/>
</dbReference>
<evidence type="ECO:0000259" key="2">
    <source>
        <dbReference type="PROSITE" id="PS50878"/>
    </source>
</evidence>
<feature type="region of interest" description="Disordered" evidence="1">
    <location>
        <begin position="410"/>
        <end position="436"/>
    </location>
</feature>
<evidence type="ECO:0000313" key="3">
    <source>
        <dbReference type="EMBL" id="KZR97418.1"/>
    </source>
</evidence>
<accession>A0A164F4K5</accession>
<comment type="caution">
    <text evidence="3">The sequence shown here is derived from an EMBL/GenBank/DDBJ whole genome shotgun (WGS) entry which is preliminary data.</text>
</comment>
<dbReference type="GO" id="GO:0071897">
    <property type="term" value="P:DNA biosynthetic process"/>
    <property type="evidence" value="ECO:0007669"/>
    <property type="project" value="UniProtKB-ARBA"/>
</dbReference>
<dbReference type="InterPro" id="IPR052055">
    <property type="entry name" value="Hepadnavirus_pol/RT"/>
</dbReference>
<dbReference type="OrthoDB" id="6362838at2759"/>
<dbReference type="PROSITE" id="PS50878">
    <property type="entry name" value="RT_POL"/>
    <property type="match status" value="1"/>
</dbReference>
<dbReference type="Gene3D" id="3.10.10.10">
    <property type="entry name" value="HIV Type 1 Reverse Transcriptase, subunit A, domain 1"/>
    <property type="match status" value="1"/>
</dbReference>
<dbReference type="PANTHER" id="PTHR33050">
    <property type="entry name" value="REVERSE TRANSCRIPTASE DOMAIN-CONTAINING PROTEIN"/>
    <property type="match status" value="1"/>
</dbReference>
<dbReference type="AlphaFoldDB" id="A0A164F4K5"/>
<dbReference type="InterPro" id="IPR043128">
    <property type="entry name" value="Rev_trsase/Diguanyl_cyclase"/>
</dbReference>
<protein>
    <recommendedName>
        <fullName evidence="2">Reverse transcriptase domain-containing protein</fullName>
    </recommendedName>
</protein>
<gene>
    <name evidence="3" type="ORF">APZ42_007730</name>
</gene>
<dbReference type="InterPro" id="IPR043502">
    <property type="entry name" value="DNA/RNA_pol_sf"/>
</dbReference>
<dbReference type="SUPFAM" id="SSF56672">
    <property type="entry name" value="DNA/RNA polymerases"/>
    <property type="match status" value="1"/>
</dbReference>
<name>A0A164F4K5_9CRUS</name>
<proteinExistence type="predicted"/>
<dbReference type="Proteomes" id="UP000076858">
    <property type="component" value="Unassembled WGS sequence"/>
</dbReference>
<dbReference type="Gene3D" id="3.30.70.270">
    <property type="match status" value="1"/>
</dbReference>
<feature type="non-terminal residue" evidence="3">
    <location>
        <position position="646"/>
    </location>
</feature>
<keyword evidence="4" id="KW-1185">Reference proteome</keyword>